<evidence type="ECO:0000256" key="1">
    <source>
        <dbReference type="SAM" id="Phobius"/>
    </source>
</evidence>
<dbReference type="Proteomes" id="UP000595897">
    <property type="component" value="Chromosome"/>
</dbReference>
<protein>
    <submittedName>
        <fullName evidence="2">Uncharacterized protein</fullName>
    </submittedName>
</protein>
<reference evidence="2 3" key="1">
    <citation type="submission" date="2020-11" db="EMBL/GenBank/DDBJ databases">
        <title>Draft genome sequencing of a Lachnospiraceae strain isolated from anoxic soil subjected to BSD treatment.</title>
        <authorList>
            <person name="Uek A."/>
            <person name="Tonouchi A."/>
        </authorList>
    </citation>
    <scope>NUCLEOTIDE SEQUENCE [LARGE SCALE GENOMIC DNA]</scope>
    <source>
        <strain evidence="2 3">TB5</strain>
    </source>
</reference>
<dbReference type="EMBL" id="AP024169">
    <property type="protein sequence ID" value="BCN30689.1"/>
    <property type="molecule type" value="Genomic_DNA"/>
</dbReference>
<name>A0A7R7EL01_9FIRM</name>
<evidence type="ECO:0000313" key="2">
    <source>
        <dbReference type="EMBL" id="BCN30689.1"/>
    </source>
</evidence>
<proteinExistence type="predicted"/>
<organism evidence="2 3">
    <name type="scientific">Anaeromicropila herbilytica</name>
    <dbReference type="NCBI Taxonomy" id="2785025"/>
    <lineage>
        <taxon>Bacteria</taxon>
        <taxon>Bacillati</taxon>
        <taxon>Bacillota</taxon>
        <taxon>Clostridia</taxon>
        <taxon>Lachnospirales</taxon>
        <taxon>Lachnospiraceae</taxon>
        <taxon>Anaeromicropila</taxon>
    </lineage>
</organism>
<sequence length="142" mass="16000">MQENETMMSANRAELIKIARESCAKNLYSNNSRNNQSSNKRLTSVRRDSLDGATMLIPIARRSSVSNTDTRLNGIRFFAIRMIIAVILFASVVLIDQTKFTYNKFNSSVIEEAIHTNASAKRAVDIVATFTQDKILKVIQKK</sequence>
<gene>
    <name evidence="2" type="ORF">bsdtb5_19840</name>
</gene>
<keyword evidence="1" id="KW-1133">Transmembrane helix</keyword>
<feature type="transmembrane region" description="Helical" evidence="1">
    <location>
        <begin position="75"/>
        <end position="95"/>
    </location>
</feature>
<keyword evidence="3" id="KW-1185">Reference proteome</keyword>
<keyword evidence="1" id="KW-0472">Membrane</keyword>
<evidence type="ECO:0000313" key="3">
    <source>
        <dbReference type="Proteomes" id="UP000595897"/>
    </source>
</evidence>
<keyword evidence="1" id="KW-0812">Transmembrane</keyword>
<accession>A0A7R7EL01</accession>
<dbReference type="RefSeq" id="WP_271715889.1">
    <property type="nucleotide sequence ID" value="NZ_AP024169.1"/>
</dbReference>
<dbReference type="AlphaFoldDB" id="A0A7R7EL01"/>
<dbReference type="KEGG" id="ahb:bsdtb5_19840"/>